<feature type="domain" description="Multidrug resistance protein MdtA-like alpha-helical hairpin" evidence="5">
    <location>
        <begin position="148"/>
        <end position="215"/>
    </location>
</feature>
<evidence type="ECO:0000256" key="1">
    <source>
        <dbReference type="ARBA" id="ARBA00009477"/>
    </source>
</evidence>
<evidence type="ECO:0000259" key="5">
    <source>
        <dbReference type="Pfam" id="PF25876"/>
    </source>
</evidence>
<dbReference type="Proteomes" id="UP000315010">
    <property type="component" value="Unassembled WGS sequence"/>
</dbReference>
<organism evidence="7 8">
    <name type="scientific">Novipirellula herctigrandis</name>
    <dbReference type="NCBI Taxonomy" id="2527986"/>
    <lineage>
        <taxon>Bacteria</taxon>
        <taxon>Pseudomonadati</taxon>
        <taxon>Planctomycetota</taxon>
        <taxon>Planctomycetia</taxon>
        <taxon>Pirellulales</taxon>
        <taxon>Pirellulaceae</taxon>
        <taxon>Novipirellula</taxon>
    </lineage>
</organism>
<gene>
    <name evidence="7" type="primary">mdtA_1</name>
    <name evidence="7" type="ORF">CA13_15040</name>
</gene>
<dbReference type="AlphaFoldDB" id="A0A5C5YZU1"/>
<dbReference type="InterPro" id="IPR058624">
    <property type="entry name" value="MdtA-like_HH"/>
</dbReference>
<reference evidence="7 8" key="1">
    <citation type="submission" date="2019-02" db="EMBL/GenBank/DDBJ databases">
        <title>Deep-cultivation of Planctomycetes and their phenomic and genomic characterization uncovers novel biology.</title>
        <authorList>
            <person name="Wiegand S."/>
            <person name="Jogler M."/>
            <person name="Boedeker C."/>
            <person name="Pinto D."/>
            <person name="Vollmers J."/>
            <person name="Rivas-Marin E."/>
            <person name="Kohn T."/>
            <person name="Peeters S.H."/>
            <person name="Heuer A."/>
            <person name="Rast P."/>
            <person name="Oberbeckmann S."/>
            <person name="Bunk B."/>
            <person name="Jeske O."/>
            <person name="Meyerdierks A."/>
            <person name="Storesund J.E."/>
            <person name="Kallscheuer N."/>
            <person name="Luecker S."/>
            <person name="Lage O.M."/>
            <person name="Pohl T."/>
            <person name="Merkel B.J."/>
            <person name="Hornburger P."/>
            <person name="Mueller R.-W."/>
            <person name="Bruemmer F."/>
            <person name="Labrenz M."/>
            <person name="Spormann A.M."/>
            <person name="Op Den Camp H."/>
            <person name="Overmann J."/>
            <person name="Amann R."/>
            <person name="Jetten M.S.M."/>
            <person name="Mascher T."/>
            <person name="Medema M.H."/>
            <person name="Devos D.P."/>
            <person name="Kaster A.-K."/>
            <person name="Ovreas L."/>
            <person name="Rohde M."/>
            <person name="Galperin M.Y."/>
            <person name="Jogler C."/>
        </authorList>
    </citation>
    <scope>NUCLEOTIDE SEQUENCE [LARGE SCALE GENOMIC DNA]</scope>
    <source>
        <strain evidence="7 8">CA13</strain>
    </source>
</reference>
<evidence type="ECO:0000256" key="2">
    <source>
        <dbReference type="SAM" id="Coils"/>
    </source>
</evidence>
<dbReference type="Pfam" id="PF25876">
    <property type="entry name" value="HH_MFP_RND"/>
    <property type="match status" value="1"/>
</dbReference>
<evidence type="ECO:0000313" key="7">
    <source>
        <dbReference type="EMBL" id="TWT80091.1"/>
    </source>
</evidence>
<name>A0A5C5YZU1_9BACT</name>
<comment type="similarity">
    <text evidence="1">Belongs to the membrane fusion protein (MFP) (TC 8.A.1) family.</text>
</comment>
<keyword evidence="2" id="KW-0175">Coiled coil</keyword>
<dbReference type="PANTHER" id="PTHR30469:SF15">
    <property type="entry name" value="HLYD FAMILY OF SECRETION PROTEINS"/>
    <property type="match status" value="1"/>
</dbReference>
<dbReference type="GO" id="GO:1990281">
    <property type="term" value="C:efflux pump complex"/>
    <property type="evidence" value="ECO:0007669"/>
    <property type="project" value="TreeGrafter"/>
</dbReference>
<keyword evidence="4" id="KW-1133">Transmembrane helix</keyword>
<dbReference type="GO" id="GO:0015562">
    <property type="term" value="F:efflux transmembrane transporter activity"/>
    <property type="evidence" value="ECO:0007669"/>
    <property type="project" value="TreeGrafter"/>
</dbReference>
<comment type="caution">
    <text evidence="7">The sequence shown here is derived from an EMBL/GenBank/DDBJ whole genome shotgun (WGS) entry which is preliminary data.</text>
</comment>
<keyword evidence="4" id="KW-0472">Membrane</keyword>
<dbReference type="Gene3D" id="2.40.30.170">
    <property type="match status" value="1"/>
</dbReference>
<dbReference type="RefSeq" id="WP_146395181.1">
    <property type="nucleotide sequence ID" value="NZ_SJPJ01000001.1"/>
</dbReference>
<evidence type="ECO:0000313" key="8">
    <source>
        <dbReference type="Proteomes" id="UP000315010"/>
    </source>
</evidence>
<evidence type="ECO:0000259" key="6">
    <source>
        <dbReference type="Pfam" id="PF25989"/>
    </source>
</evidence>
<dbReference type="OrthoDB" id="250565at2"/>
<dbReference type="Gene3D" id="2.40.420.20">
    <property type="match status" value="1"/>
</dbReference>
<evidence type="ECO:0000256" key="3">
    <source>
        <dbReference type="SAM" id="MobiDB-lite"/>
    </source>
</evidence>
<dbReference type="InterPro" id="IPR006143">
    <property type="entry name" value="RND_pump_MFP"/>
</dbReference>
<dbReference type="InterPro" id="IPR058637">
    <property type="entry name" value="YknX-like_C"/>
</dbReference>
<feature type="transmembrane region" description="Helical" evidence="4">
    <location>
        <begin position="12"/>
        <end position="34"/>
    </location>
</feature>
<evidence type="ECO:0000256" key="4">
    <source>
        <dbReference type="SAM" id="Phobius"/>
    </source>
</evidence>
<dbReference type="Gene3D" id="2.40.50.100">
    <property type="match status" value="1"/>
</dbReference>
<keyword evidence="8" id="KW-1185">Reference proteome</keyword>
<protein>
    <submittedName>
        <fullName evidence="7">Multidrug resistance protein MdtA</fullName>
    </submittedName>
</protein>
<dbReference type="Pfam" id="PF25989">
    <property type="entry name" value="YknX_C"/>
    <property type="match status" value="1"/>
</dbReference>
<dbReference type="SUPFAM" id="SSF111369">
    <property type="entry name" value="HlyD-like secretion proteins"/>
    <property type="match status" value="2"/>
</dbReference>
<feature type="region of interest" description="Disordered" evidence="3">
    <location>
        <begin position="40"/>
        <end position="63"/>
    </location>
</feature>
<accession>A0A5C5YZU1</accession>
<sequence>MKIRRLKSFQLELVSASILVIVVVGGLALTIAAAPRVDSDTGLTEEASSRTRTSDAEQLDTTKQTPVVLTPSKEMEFEESLAISGSIQAKHFALVSARIPGTLDAVFVDEGDTIKAGETKLFQTDSLKLSKAVAIARQDLTVAECAVQEKNAMLEKSLAVKSQANNDLKRFRDLLRNNATAIQEVEKAESHYKQCEADVKHTGALIDLANAQLEQAKLNVTIAEKDMDDSLVVSPICGQVSKRLCEPGEMAAAGTPVLKIEDLSLLEVSVYLPSEFYSRVVPGETEMRVHVGDTDLGLRPVSYKSPTVDNKLRTFKVEGLIESPPPSVVPGCLADVTIVSNRRTGVGVPIGSIQTRGNRAVVFTVQNNQVSQVNVETGWQANGLMEIVSGLAAGTPVVSMGQTFVEAGSRVSVVQEQAQ</sequence>
<feature type="coiled-coil region" evidence="2">
    <location>
        <begin position="178"/>
        <end position="226"/>
    </location>
</feature>
<dbReference type="NCBIfam" id="TIGR01730">
    <property type="entry name" value="RND_mfp"/>
    <property type="match status" value="1"/>
</dbReference>
<dbReference type="EMBL" id="SJPJ01000001">
    <property type="protein sequence ID" value="TWT80091.1"/>
    <property type="molecule type" value="Genomic_DNA"/>
</dbReference>
<dbReference type="PANTHER" id="PTHR30469">
    <property type="entry name" value="MULTIDRUG RESISTANCE PROTEIN MDTA"/>
    <property type="match status" value="1"/>
</dbReference>
<dbReference type="Gene3D" id="1.10.287.470">
    <property type="entry name" value="Helix hairpin bin"/>
    <property type="match status" value="1"/>
</dbReference>
<keyword evidence="4" id="KW-0812">Transmembrane</keyword>
<proteinExistence type="inferred from homology"/>
<feature type="domain" description="YknX-like C-terminal permuted SH3-like" evidence="6">
    <location>
        <begin position="347"/>
        <end position="413"/>
    </location>
</feature>